<proteinExistence type="predicted"/>
<evidence type="ECO:0000259" key="2">
    <source>
        <dbReference type="PROSITE" id="PS51898"/>
    </source>
</evidence>
<dbReference type="AlphaFoldDB" id="A0A1V6C484"/>
<feature type="domain" description="Tyr recombinase" evidence="2">
    <location>
        <begin position="1"/>
        <end position="115"/>
    </location>
</feature>
<dbReference type="Gene3D" id="1.10.443.10">
    <property type="entry name" value="Intergrase catalytic core"/>
    <property type="match status" value="1"/>
</dbReference>
<name>A0A1V6C484_UNCT6</name>
<dbReference type="PROSITE" id="PS51898">
    <property type="entry name" value="TYR_RECOMBINASE"/>
    <property type="match status" value="1"/>
</dbReference>
<dbReference type="GO" id="GO:0006310">
    <property type="term" value="P:DNA recombination"/>
    <property type="evidence" value="ECO:0007669"/>
    <property type="project" value="UniProtKB-KW"/>
</dbReference>
<dbReference type="InterPro" id="IPR013762">
    <property type="entry name" value="Integrase-like_cat_sf"/>
</dbReference>
<protein>
    <submittedName>
        <fullName evidence="3">Tyrosine recombinase XerC</fullName>
    </submittedName>
</protein>
<gene>
    <name evidence="3" type="primary">xerC</name>
    <name evidence="3" type="ORF">BWX89_01767</name>
</gene>
<dbReference type="SUPFAM" id="SSF56349">
    <property type="entry name" value="DNA breaking-rejoining enzymes"/>
    <property type="match status" value="1"/>
</dbReference>
<dbReference type="Pfam" id="PF00589">
    <property type="entry name" value="Phage_integrase"/>
    <property type="match status" value="1"/>
</dbReference>
<dbReference type="GO" id="GO:0003677">
    <property type="term" value="F:DNA binding"/>
    <property type="evidence" value="ECO:0007669"/>
    <property type="project" value="InterPro"/>
</dbReference>
<evidence type="ECO:0000256" key="1">
    <source>
        <dbReference type="ARBA" id="ARBA00023172"/>
    </source>
</evidence>
<dbReference type="InterPro" id="IPR011010">
    <property type="entry name" value="DNA_brk_join_enz"/>
</dbReference>
<dbReference type="Proteomes" id="UP000485562">
    <property type="component" value="Unassembled WGS sequence"/>
</dbReference>
<dbReference type="EMBL" id="MWDQ01000152">
    <property type="protein sequence ID" value="OQB71651.1"/>
    <property type="molecule type" value="Genomic_DNA"/>
</dbReference>
<reference evidence="3" key="1">
    <citation type="submission" date="2017-02" db="EMBL/GenBank/DDBJ databases">
        <title>Delving into the versatile metabolic prowess of the omnipresent phylum Bacteroidetes.</title>
        <authorList>
            <person name="Nobu M.K."/>
            <person name="Mei R."/>
            <person name="Narihiro T."/>
            <person name="Kuroda K."/>
            <person name="Liu W.-T."/>
        </authorList>
    </citation>
    <scope>NUCLEOTIDE SEQUENCE</scope>
    <source>
        <strain evidence="3">ADurb.Bin131</strain>
    </source>
</reference>
<dbReference type="InterPro" id="IPR002104">
    <property type="entry name" value="Integrase_catalytic"/>
</dbReference>
<dbReference type="GO" id="GO:0015074">
    <property type="term" value="P:DNA integration"/>
    <property type="evidence" value="ECO:0007669"/>
    <property type="project" value="InterPro"/>
</dbReference>
<organism evidence="3">
    <name type="scientific">candidate division TA06 bacterium ADurb.Bin131</name>
    <dbReference type="NCBI Taxonomy" id="1852827"/>
    <lineage>
        <taxon>Bacteria</taxon>
        <taxon>Bacteria division TA06</taxon>
    </lineage>
</organism>
<comment type="caution">
    <text evidence="3">The sequence shown here is derived from an EMBL/GenBank/DDBJ whole genome shotgun (WGS) entry which is preliminary data.</text>
</comment>
<keyword evidence="1" id="KW-0233">DNA recombination</keyword>
<accession>A0A1V6C484</accession>
<sequence length="115" mass="13413">MLEATANLKHKLLMEIMYGSGLRVSEVIKLKIKDIDLAEGIIRVNLGKGKKDRQTILSKRAIEDLKTFLETREDDINIYLPELKTKVIYLQDQPRKLFCKRQNWLALKKIFLAID</sequence>
<evidence type="ECO:0000313" key="3">
    <source>
        <dbReference type="EMBL" id="OQB71651.1"/>
    </source>
</evidence>